<feature type="compositionally biased region" description="Basic and acidic residues" evidence="14">
    <location>
        <begin position="459"/>
        <end position="483"/>
    </location>
</feature>
<keyword evidence="11" id="KW-0460">Magnesium</keyword>
<dbReference type="SMART" id="SM00471">
    <property type="entry name" value="HDc"/>
    <property type="match status" value="1"/>
</dbReference>
<comment type="cofactor">
    <cofactor evidence="4">
        <name>Mg(2+)</name>
        <dbReference type="ChEBI" id="CHEBI:18420"/>
    </cofactor>
</comment>
<feature type="compositionally biased region" description="Low complexity" evidence="14">
    <location>
        <begin position="547"/>
        <end position="560"/>
    </location>
</feature>
<dbReference type="InterPro" id="IPR006674">
    <property type="entry name" value="HD_domain"/>
</dbReference>
<feature type="compositionally biased region" description="Low complexity" evidence="14">
    <location>
        <begin position="752"/>
        <end position="764"/>
    </location>
</feature>
<feature type="compositionally biased region" description="Low complexity" evidence="14">
    <location>
        <begin position="870"/>
        <end position="882"/>
    </location>
</feature>
<comment type="cofactor">
    <cofactor evidence="2">
        <name>Mn(2+)</name>
        <dbReference type="ChEBI" id="CHEBI:29035"/>
    </cofactor>
</comment>
<protein>
    <recommendedName>
        <fullName evidence="8">5'-deoxynucleotidase</fullName>
        <ecNumber evidence="8">3.1.3.89</ecNumber>
    </recommendedName>
</protein>
<feature type="compositionally biased region" description="Polar residues" evidence="14">
    <location>
        <begin position="765"/>
        <end position="777"/>
    </location>
</feature>
<feature type="region of interest" description="Disordered" evidence="14">
    <location>
        <begin position="230"/>
        <end position="271"/>
    </location>
</feature>
<feature type="compositionally biased region" description="Low complexity" evidence="14">
    <location>
        <begin position="1"/>
        <end position="14"/>
    </location>
</feature>
<feature type="region of interest" description="Disordered" evidence="14">
    <location>
        <begin position="988"/>
        <end position="1179"/>
    </location>
</feature>
<feature type="compositionally biased region" description="Polar residues" evidence="14">
    <location>
        <begin position="230"/>
        <end position="240"/>
    </location>
</feature>
<feature type="compositionally biased region" description="Acidic residues" evidence="14">
    <location>
        <begin position="889"/>
        <end position="904"/>
    </location>
</feature>
<feature type="compositionally biased region" description="Low complexity" evidence="14">
    <location>
        <begin position="1252"/>
        <end position="1266"/>
    </location>
</feature>
<dbReference type="EC" id="3.1.3.89" evidence="8"/>
<sequence length="1628" mass="171119">MPPSDTTTTAADPFSAPPATPQHTTAATTRTTTPSNASTATANEYPLHEWSCRCLNVRLRLTDDHPVQTTDNHFKPAQLADSDSVRVTFPYLIARENVSLPDTGLTLTCTRCLNCSTLVYGAAKPAPPGPARTYGFLPASSSSASAATATTSTAPPPPESPSREPSGLVPTGSSSSVRAASRDARPYEPFVRPLDGQVVLLPDALTPQEAQEAHKSTLFSPAFRILVQRDASTPSSSQAETAEPVPVADMSNPGRPSIGGNRRPSVGPLPSAAMSYTLPAVPAHLITSPPQSPRATSGSAGAGAASTSNGVPASSSMSLLAGSSLGHPLASMLDSAAVERLREFRSKAEAEVFELVRQKRREMEALEKRTRDEAEALLEATRARKPAASLQAGGGAGSLMSVALGKGNLNGVERGRGRGSSVAAPEAVRSRDFVGAGASSATGALSSSGSSSQPQPHHGYPDLGDHEHDHDLDLPPSAFERRSTPAHGAGTSSAGRPASMSTSLSALSASFAMRGRDPPPQLEDWASKRRLRERYPEGDHSAMTSAVNSTANSTVDSNNNSDDESDNALARRGEATLRSDRSQRMRETSHESVNTEDEAEMADRGRGRGVAALARESETGSRPSRPPLQAGELASSPPPRGLPANAPATAPAETSSRGRQGRAPGPSQLAPPGMASSYKSKAPASVLVDDGKTADADTPQVGGRLVSPQSAPEPSAEVTLRPRNPPPSNTEPLKPATRAGNGPASRAKAVLGASATAADGSATDNPSADATGSTANESKPHRPAEKKVAFAEAEDTVDNDVLSEDDEDDADDDDDDVANGSRELVDETDAAVFEIDEESQANGDDNEAEDDEADAVEEEDTEAPRPVDGSPPGVRRGVSGRVRGQGDDFPLDDDDDAEGDDEVDRETTVRDDSASVDDMPGFGAASFSALAARESAMSDLATSLAHADDSGFDPASLRLDGRVVPETAAGFNDGGSEPFVVGSASVHGYRGYSGSFRPSSISRGRRSMVADSDSVQPSSGSPSTTGNVVGRSGSKSRAVGGGSTGSVSAKKAKEDADTEIRLSVAPNAPSHRSLWSPKTSKSQKGGKSKYQLDEEDDQKWAAWQRKIRESESSQPDDGDAGLGRSVPMNVAPPARFLAAGGAVGGRPMRGPALGAPRAGIASPSGADPSSASGSGASASAISISMSRRSPGAGYGYGSFYDSKSGFDREPKTSLPYNEKMLVPSLRKAIRRSAYEQLSKLETIEDNADAEVSPNAAAADPSGPSASIVKPVPSKATSAEAKTPGALPASVVTKGFVVPRSKDAATDGKVEDKPTATFTYKPLSAKGAALSSDANPLAGASGRSVSESLVATIKDAGVGTAATSGTGTSTPASISRRSPRPPYERPPPPTSYSIVLKSDPAMAPKPLEVFEVEADRGFSLYEEGEEEETEEGWQKTLQFLHTIEKLKTNPRTGWLHHRVAKPESIADHMYRMGLMALLLPKEADVDLGKCVMLALVHDLAEAEVGDLTPLDGVSKDEKMRREHEAILYFAHDLLGSSAAGLRIEELWNEYEERKTKESKLVKDLDRFELCLQAVEYERREGINDLQPFYEGSLPQIRHPRVRRWAVELARERQRMWEERGVRFEQPIRE</sequence>
<evidence type="ECO:0000256" key="12">
    <source>
        <dbReference type="ARBA" id="ARBA00023285"/>
    </source>
</evidence>
<organism evidence="16 17">
    <name type="scientific">Pseudozyma flocculosa</name>
    <dbReference type="NCBI Taxonomy" id="84751"/>
    <lineage>
        <taxon>Eukaryota</taxon>
        <taxon>Fungi</taxon>
        <taxon>Dikarya</taxon>
        <taxon>Basidiomycota</taxon>
        <taxon>Ustilaginomycotina</taxon>
        <taxon>Ustilaginomycetes</taxon>
        <taxon>Ustilaginales</taxon>
        <taxon>Ustilaginaceae</taxon>
        <taxon>Pseudozyma</taxon>
    </lineage>
</organism>
<evidence type="ECO:0000313" key="16">
    <source>
        <dbReference type="EMBL" id="SPO40407.1"/>
    </source>
</evidence>
<dbReference type="Proteomes" id="UP000323386">
    <property type="component" value="Unassembled WGS sequence"/>
</dbReference>
<accession>A0A5C3F9I9</accession>
<feature type="region of interest" description="Disordered" evidence="14">
    <location>
        <begin position="1"/>
        <end position="42"/>
    </location>
</feature>
<feature type="compositionally biased region" description="Low complexity" evidence="14">
    <location>
        <begin position="643"/>
        <end position="652"/>
    </location>
</feature>
<evidence type="ECO:0000256" key="1">
    <source>
        <dbReference type="ARBA" id="ARBA00001638"/>
    </source>
</evidence>
<dbReference type="OrthoDB" id="10254258at2759"/>
<dbReference type="FunFam" id="1.10.3210.10:FF:000011">
    <property type="entry name" value="HD domain-containing protein 2"/>
    <property type="match status" value="1"/>
</dbReference>
<evidence type="ECO:0000256" key="9">
    <source>
        <dbReference type="ARBA" id="ARBA00022723"/>
    </source>
</evidence>
<feature type="compositionally biased region" description="Low complexity" evidence="14">
    <location>
        <begin position="295"/>
        <end position="315"/>
    </location>
</feature>
<keyword evidence="12" id="KW-0170">Cobalt</keyword>
<gene>
    <name evidence="16" type="ORF">PSFLO_05889</name>
</gene>
<dbReference type="SUPFAM" id="SSF109604">
    <property type="entry name" value="HD-domain/PDEase-like"/>
    <property type="match status" value="1"/>
</dbReference>
<evidence type="ECO:0000256" key="6">
    <source>
        <dbReference type="ARBA" id="ARBA00009999"/>
    </source>
</evidence>
<feature type="compositionally biased region" description="Low complexity" evidence="14">
    <location>
        <begin position="1158"/>
        <end position="1179"/>
    </location>
</feature>
<dbReference type="Pfam" id="PF13023">
    <property type="entry name" value="HD_3"/>
    <property type="match status" value="1"/>
</dbReference>
<feature type="compositionally biased region" description="Acidic residues" evidence="14">
    <location>
        <begin position="792"/>
        <end position="817"/>
    </location>
</feature>
<evidence type="ECO:0000256" key="11">
    <source>
        <dbReference type="ARBA" id="ARBA00022842"/>
    </source>
</evidence>
<evidence type="ECO:0000256" key="8">
    <source>
        <dbReference type="ARBA" id="ARBA00012964"/>
    </source>
</evidence>
<evidence type="ECO:0000259" key="15">
    <source>
        <dbReference type="SMART" id="SM00471"/>
    </source>
</evidence>
<feature type="compositionally biased region" description="Low complexity" evidence="14">
    <location>
        <begin position="1076"/>
        <end position="1089"/>
    </location>
</feature>
<dbReference type="PANTHER" id="PTHR11845">
    <property type="entry name" value="5'-DEOXYNUCLEOTIDASE HDDC2"/>
    <property type="match status" value="1"/>
</dbReference>
<dbReference type="GO" id="GO:0009159">
    <property type="term" value="P:deoxyribonucleoside monophosphate catabolic process"/>
    <property type="evidence" value="ECO:0007669"/>
    <property type="project" value="UniProtKB-ARBA"/>
</dbReference>
<dbReference type="InterPro" id="IPR039356">
    <property type="entry name" value="YfbR/HDDC2"/>
</dbReference>
<feature type="region of interest" description="Disordered" evidence="14">
    <location>
        <begin position="145"/>
        <end position="189"/>
    </location>
</feature>
<feature type="region of interest" description="Disordered" evidence="14">
    <location>
        <begin position="284"/>
        <end position="315"/>
    </location>
</feature>
<feature type="domain" description="HD/PDEase" evidence="15">
    <location>
        <begin position="1460"/>
        <end position="1578"/>
    </location>
</feature>
<keyword evidence="9" id="KW-0479">Metal-binding</keyword>
<feature type="compositionally biased region" description="Pro residues" evidence="14">
    <location>
        <begin position="1379"/>
        <end position="1389"/>
    </location>
</feature>
<dbReference type="GO" id="GO:0046872">
    <property type="term" value="F:metal ion binding"/>
    <property type="evidence" value="ECO:0007669"/>
    <property type="project" value="UniProtKB-KW"/>
</dbReference>
<evidence type="ECO:0000256" key="13">
    <source>
        <dbReference type="SAM" id="Coils"/>
    </source>
</evidence>
<dbReference type="GO" id="GO:0005737">
    <property type="term" value="C:cytoplasm"/>
    <property type="evidence" value="ECO:0007669"/>
    <property type="project" value="TreeGrafter"/>
</dbReference>
<keyword evidence="10" id="KW-0378">Hydrolase</keyword>
<feature type="compositionally biased region" description="Low complexity" evidence="14">
    <location>
        <begin position="21"/>
        <end position="42"/>
    </location>
</feature>
<feature type="compositionally biased region" description="Basic and acidic residues" evidence="14">
    <location>
        <begin position="1051"/>
        <end position="1060"/>
    </location>
</feature>
<proteinExistence type="inferred from homology"/>
<name>A0A5C3F9I9_9BASI</name>
<feature type="coiled-coil region" evidence="13">
    <location>
        <begin position="349"/>
        <end position="380"/>
    </location>
</feature>
<evidence type="ECO:0000256" key="10">
    <source>
        <dbReference type="ARBA" id="ARBA00022801"/>
    </source>
</evidence>
<dbReference type="InterPro" id="IPR003607">
    <property type="entry name" value="HD/PDEase_dom"/>
</dbReference>
<dbReference type="PANTHER" id="PTHR11845:SF13">
    <property type="entry name" value="5'-DEOXYNUCLEOTIDASE HDDC2"/>
    <property type="match status" value="1"/>
</dbReference>
<feature type="region of interest" description="Disordered" evidence="14">
    <location>
        <begin position="1245"/>
        <end position="1284"/>
    </location>
</feature>
<feature type="compositionally biased region" description="Low complexity" evidence="14">
    <location>
        <begin position="438"/>
        <end position="452"/>
    </location>
</feature>
<feature type="compositionally biased region" description="Low complexity" evidence="14">
    <location>
        <begin position="498"/>
        <end position="513"/>
    </location>
</feature>
<feature type="compositionally biased region" description="Acidic residues" evidence="14">
    <location>
        <begin position="826"/>
        <end position="861"/>
    </location>
</feature>
<feature type="region of interest" description="Disordered" evidence="14">
    <location>
        <begin position="438"/>
        <end position="922"/>
    </location>
</feature>
<dbReference type="EMBL" id="OOIP01000019">
    <property type="protein sequence ID" value="SPO40407.1"/>
    <property type="molecule type" value="Genomic_DNA"/>
</dbReference>
<keyword evidence="13" id="KW-0175">Coiled coil</keyword>
<comment type="function">
    <text evidence="5">Catalyzes the dephosphorylation of the nucleoside 5'-monophosphates deoxyadenosine monophosphate (dAMP), deoxycytidine monophosphate (dCMP), deoxyguanosine monophosphate (dGMP) and deoxythymidine monophosphate (dTMP).</text>
</comment>
<evidence type="ECO:0000256" key="7">
    <source>
        <dbReference type="ARBA" id="ARBA00011738"/>
    </source>
</evidence>
<evidence type="ECO:0000256" key="3">
    <source>
        <dbReference type="ARBA" id="ARBA00001941"/>
    </source>
</evidence>
<feature type="region of interest" description="Disordered" evidence="14">
    <location>
        <begin position="1358"/>
        <end position="1391"/>
    </location>
</feature>
<comment type="subunit">
    <text evidence="7">Homodimer.</text>
</comment>
<comment type="similarity">
    <text evidence="6">Belongs to the HDDC2 family.</text>
</comment>
<evidence type="ECO:0000256" key="4">
    <source>
        <dbReference type="ARBA" id="ARBA00001946"/>
    </source>
</evidence>
<keyword evidence="17" id="KW-1185">Reference proteome</keyword>
<evidence type="ECO:0000256" key="14">
    <source>
        <dbReference type="SAM" id="MobiDB-lite"/>
    </source>
</evidence>
<comment type="cofactor">
    <cofactor evidence="3">
        <name>Co(2+)</name>
        <dbReference type="ChEBI" id="CHEBI:48828"/>
    </cofactor>
</comment>
<evidence type="ECO:0000256" key="5">
    <source>
        <dbReference type="ARBA" id="ARBA00004074"/>
    </source>
</evidence>
<evidence type="ECO:0000256" key="2">
    <source>
        <dbReference type="ARBA" id="ARBA00001936"/>
    </source>
</evidence>
<dbReference type="Gene3D" id="1.10.3210.10">
    <property type="entry name" value="Hypothetical protein af1432"/>
    <property type="match status" value="1"/>
</dbReference>
<feature type="compositionally biased region" description="Low complexity" evidence="14">
    <location>
        <begin position="1011"/>
        <end position="1028"/>
    </location>
</feature>
<dbReference type="GO" id="GO:0002953">
    <property type="term" value="F:5'-deoxynucleotidase activity"/>
    <property type="evidence" value="ECO:0007669"/>
    <property type="project" value="UniProtKB-EC"/>
</dbReference>
<reference evidence="16 17" key="1">
    <citation type="submission" date="2018-03" db="EMBL/GenBank/DDBJ databases">
        <authorList>
            <person name="Guldener U."/>
        </authorList>
    </citation>
    <scope>NUCLEOTIDE SEQUENCE [LARGE SCALE GENOMIC DNA]</scope>
    <source>
        <strain evidence="16 17">DAOM196992</strain>
    </source>
</reference>
<feature type="compositionally biased region" description="Basic and acidic residues" evidence="14">
    <location>
        <begin position="569"/>
        <end position="590"/>
    </location>
</feature>
<feature type="compositionally biased region" description="Basic and acidic residues" evidence="14">
    <location>
        <begin position="778"/>
        <end position="789"/>
    </location>
</feature>
<evidence type="ECO:0000313" key="17">
    <source>
        <dbReference type="Proteomes" id="UP000323386"/>
    </source>
</evidence>
<comment type="catalytic activity">
    <reaction evidence="1">
        <text>a 2'-deoxyribonucleoside 5'-phosphate + H2O = a 2'-deoxyribonucleoside + phosphate</text>
        <dbReference type="Rhea" id="RHEA:36167"/>
        <dbReference type="ChEBI" id="CHEBI:15377"/>
        <dbReference type="ChEBI" id="CHEBI:18274"/>
        <dbReference type="ChEBI" id="CHEBI:43474"/>
        <dbReference type="ChEBI" id="CHEBI:65317"/>
        <dbReference type="EC" id="3.1.3.89"/>
    </reaction>
</comment>
<feature type="compositionally biased region" description="Low complexity" evidence="14">
    <location>
        <begin position="1358"/>
        <end position="1375"/>
    </location>
</feature>